<accession>A0A1R2C5X5</accession>
<feature type="transmembrane region" description="Helical" evidence="1">
    <location>
        <begin position="6"/>
        <end position="22"/>
    </location>
</feature>
<dbReference type="Proteomes" id="UP000187209">
    <property type="component" value="Unassembled WGS sequence"/>
</dbReference>
<comment type="caution">
    <text evidence="2">The sequence shown here is derived from an EMBL/GenBank/DDBJ whole genome shotgun (WGS) entry which is preliminary data.</text>
</comment>
<gene>
    <name evidence="2" type="ORF">SteCoe_14560</name>
</gene>
<keyword evidence="3" id="KW-1185">Reference proteome</keyword>
<dbReference type="EMBL" id="MPUH01000272">
    <property type="protein sequence ID" value="OMJ84335.1"/>
    <property type="molecule type" value="Genomic_DNA"/>
</dbReference>
<name>A0A1R2C5X5_9CILI</name>
<organism evidence="2 3">
    <name type="scientific">Stentor coeruleus</name>
    <dbReference type="NCBI Taxonomy" id="5963"/>
    <lineage>
        <taxon>Eukaryota</taxon>
        <taxon>Sar</taxon>
        <taxon>Alveolata</taxon>
        <taxon>Ciliophora</taxon>
        <taxon>Postciliodesmatophora</taxon>
        <taxon>Heterotrichea</taxon>
        <taxon>Heterotrichida</taxon>
        <taxon>Stentoridae</taxon>
        <taxon>Stentor</taxon>
    </lineage>
</organism>
<dbReference type="AlphaFoldDB" id="A0A1R2C5X5"/>
<proteinExistence type="predicted"/>
<evidence type="ECO:0000313" key="3">
    <source>
        <dbReference type="Proteomes" id="UP000187209"/>
    </source>
</evidence>
<sequence length="133" mass="15612">MFWTSCFYVTIALISLYIISTFKSSQPKRNVYTRIELLKNSKFSEKPKDWTPMPKIMTNTTIQNPTPQQKIQTLESFILKEVENSVKELEQKRIPFSNLDNNVLVNRLNPLVDEFLPKIHLNPLAQDFHPSSW</sequence>
<keyword evidence="1" id="KW-0812">Transmembrane</keyword>
<evidence type="ECO:0000313" key="2">
    <source>
        <dbReference type="EMBL" id="OMJ84335.1"/>
    </source>
</evidence>
<keyword evidence="1" id="KW-0472">Membrane</keyword>
<reference evidence="2 3" key="1">
    <citation type="submission" date="2016-11" db="EMBL/GenBank/DDBJ databases">
        <title>The macronuclear genome of Stentor coeruleus: a giant cell with tiny introns.</title>
        <authorList>
            <person name="Slabodnick M."/>
            <person name="Ruby J.G."/>
            <person name="Reiff S.B."/>
            <person name="Swart E.C."/>
            <person name="Gosai S."/>
            <person name="Prabakaran S."/>
            <person name="Witkowska E."/>
            <person name="Larue G.E."/>
            <person name="Fisher S."/>
            <person name="Freeman R.M."/>
            <person name="Gunawardena J."/>
            <person name="Chu W."/>
            <person name="Stover N.A."/>
            <person name="Gregory B.D."/>
            <person name="Nowacki M."/>
            <person name="Derisi J."/>
            <person name="Roy S.W."/>
            <person name="Marshall W.F."/>
            <person name="Sood P."/>
        </authorList>
    </citation>
    <scope>NUCLEOTIDE SEQUENCE [LARGE SCALE GENOMIC DNA]</scope>
    <source>
        <strain evidence="2">WM001</strain>
    </source>
</reference>
<protein>
    <submittedName>
        <fullName evidence="2">Uncharacterized protein</fullName>
    </submittedName>
</protein>
<evidence type="ECO:0000256" key="1">
    <source>
        <dbReference type="SAM" id="Phobius"/>
    </source>
</evidence>
<keyword evidence="1" id="KW-1133">Transmembrane helix</keyword>